<evidence type="ECO:0000313" key="2">
    <source>
        <dbReference type="EMBL" id="MBA8956036.1"/>
    </source>
</evidence>
<dbReference type="InterPro" id="IPR036162">
    <property type="entry name" value="Resolvase-like_N_sf"/>
</dbReference>
<dbReference type="AlphaFoldDB" id="A0A7W3QQV9"/>
<evidence type="ECO:0000313" key="3">
    <source>
        <dbReference type="Proteomes" id="UP000572680"/>
    </source>
</evidence>
<dbReference type="Pfam" id="PF00239">
    <property type="entry name" value="Resolvase"/>
    <property type="match status" value="1"/>
</dbReference>
<dbReference type="Gene3D" id="3.90.1750.20">
    <property type="entry name" value="Putative Large Serine Recombinase, Chain B, Domain 2"/>
    <property type="match status" value="1"/>
</dbReference>
<reference evidence="2 3" key="1">
    <citation type="submission" date="2020-08" db="EMBL/GenBank/DDBJ databases">
        <title>Genomic Encyclopedia of Type Strains, Phase IV (KMG-IV): sequencing the most valuable type-strain genomes for metagenomic binning, comparative biology and taxonomic classification.</title>
        <authorList>
            <person name="Goeker M."/>
        </authorList>
    </citation>
    <scope>NUCLEOTIDE SEQUENCE [LARGE SCALE GENOMIC DNA]</scope>
    <source>
        <strain evidence="2 3">DSM 44197</strain>
    </source>
</reference>
<dbReference type="InterPro" id="IPR006119">
    <property type="entry name" value="Resolv_N"/>
</dbReference>
<dbReference type="EMBL" id="JACJIA010000014">
    <property type="protein sequence ID" value="MBA8956036.1"/>
    <property type="molecule type" value="Genomic_DNA"/>
</dbReference>
<dbReference type="GO" id="GO:0003677">
    <property type="term" value="F:DNA binding"/>
    <property type="evidence" value="ECO:0007669"/>
    <property type="project" value="InterPro"/>
</dbReference>
<name>A0A7W3QQV9_ACTNM</name>
<dbReference type="Proteomes" id="UP000572680">
    <property type="component" value="Unassembled WGS sequence"/>
</dbReference>
<organism evidence="2 3">
    <name type="scientific">Actinomadura namibiensis</name>
    <dbReference type="NCBI Taxonomy" id="182080"/>
    <lineage>
        <taxon>Bacteria</taxon>
        <taxon>Bacillati</taxon>
        <taxon>Actinomycetota</taxon>
        <taxon>Actinomycetes</taxon>
        <taxon>Streptosporangiales</taxon>
        <taxon>Thermomonosporaceae</taxon>
        <taxon>Actinomadura</taxon>
    </lineage>
</organism>
<dbReference type="PANTHER" id="PTHR30461:SF23">
    <property type="entry name" value="DNA RECOMBINASE-RELATED"/>
    <property type="match status" value="1"/>
</dbReference>
<dbReference type="PROSITE" id="PS51737">
    <property type="entry name" value="RECOMBINASE_DNA_BIND"/>
    <property type="match status" value="1"/>
</dbReference>
<dbReference type="Pfam" id="PF07508">
    <property type="entry name" value="Recombinase"/>
    <property type="match status" value="1"/>
</dbReference>
<dbReference type="SUPFAM" id="SSF53041">
    <property type="entry name" value="Resolvase-like"/>
    <property type="match status" value="1"/>
</dbReference>
<proteinExistence type="predicted"/>
<evidence type="ECO:0000259" key="1">
    <source>
        <dbReference type="PROSITE" id="PS51737"/>
    </source>
</evidence>
<keyword evidence="3" id="KW-1185">Reference proteome</keyword>
<dbReference type="GO" id="GO:0000150">
    <property type="term" value="F:DNA strand exchange activity"/>
    <property type="evidence" value="ECO:0007669"/>
    <property type="project" value="InterPro"/>
</dbReference>
<accession>A0A7W3QQV9</accession>
<dbReference type="SMART" id="SM00857">
    <property type="entry name" value="Resolvase"/>
    <property type="match status" value="1"/>
</dbReference>
<feature type="domain" description="Recombinase" evidence="1">
    <location>
        <begin position="141"/>
        <end position="251"/>
    </location>
</feature>
<dbReference type="InterPro" id="IPR011109">
    <property type="entry name" value="DNA_bind_recombinase_dom"/>
</dbReference>
<gene>
    <name evidence="2" type="ORF">HNR61_007718</name>
</gene>
<dbReference type="InterPro" id="IPR038109">
    <property type="entry name" value="DNA_bind_recomb_sf"/>
</dbReference>
<sequence length="475" mass="53699">MQDQHRVNRETASRLGWTVVHEFTDNDKSAAKMGVVRDDFEAMLRALMTGKLPDGTPVRGVVVLANDRLARRPGDYERFVEAFTYNDGFVFADAKGPANLYSEDVESMGLFGVVISKMEVRMRNSHRARAVSGKVVGGPCPFGWKGDRITLEPDEAALLRQAAREFIGGRSLYSIVMEWQEKDVRTPRGNYWQTRTLRTALAKPRMCGFRELDGEVVRDESGNPIVGEWAPILTPEEWYAVRAIVDARKGRNVKRGGVLGDVLPDDYREHRYLLTDILRCGRVKADGTLCNTPLRIRRTPDKQRHIYYCPDKSVGGCGGVARRGDKVDEFVSEAVLAKLEERQMRSSEVPSLWSGDEELKQALEERNELARGLATGRMTSETFFIAIAPLEERIARLRSEKSRADAAADSQRKRAVTDIEDVRRRWYLEEKDGGLPMSTKRTYVREVFHAVIVHPAGKGRTAFNPDLLEPVWRAD</sequence>
<protein>
    <submittedName>
        <fullName evidence="2">DNA invertase Pin-like site-specific DNA recombinase</fullName>
    </submittedName>
</protein>
<dbReference type="PANTHER" id="PTHR30461">
    <property type="entry name" value="DNA-INVERTASE FROM LAMBDOID PROPHAGE"/>
    <property type="match status" value="1"/>
</dbReference>
<dbReference type="CDD" id="cd00338">
    <property type="entry name" value="Ser_Recombinase"/>
    <property type="match status" value="1"/>
</dbReference>
<comment type="caution">
    <text evidence="2">The sequence shown here is derived from an EMBL/GenBank/DDBJ whole genome shotgun (WGS) entry which is preliminary data.</text>
</comment>
<dbReference type="InterPro" id="IPR050639">
    <property type="entry name" value="SSR_resolvase"/>
</dbReference>
<dbReference type="Gene3D" id="3.40.50.1390">
    <property type="entry name" value="Resolvase, N-terminal catalytic domain"/>
    <property type="match status" value="1"/>
</dbReference>